<name>A0ABS8RGQ2_DATST</name>
<evidence type="ECO:0000313" key="2">
    <source>
        <dbReference type="Proteomes" id="UP000823775"/>
    </source>
</evidence>
<organism evidence="1 2">
    <name type="scientific">Datura stramonium</name>
    <name type="common">Jimsonweed</name>
    <name type="synonym">Common thornapple</name>
    <dbReference type="NCBI Taxonomy" id="4076"/>
    <lineage>
        <taxon>Eukaryota</taxon>
        <taxon>Viridiplantae</taxon>
        <taxon>Streptophyta</taxon>
        <taxon>Embryophyta</taxon>
        <taxon>Tracheophyta</taxon>
        <taxon>Spermatophyta</taxon>
        <taxon>Magnoliopsida</taxon>
        <taxon>eudicotyledons</taxon>
        <taxon>Gunneridae</taxon>
        <taxon>Pentapetalae</taxon>
        <taxon>asterids</taxon>
        <taxon>lamiids</taxon>
        <taxon>Solanales</taxon>
        <taxon>Solanaceae</taxon>
        <taxon>Solanoideae</taxon>
        <taxon>Datureae</taxon>
        <taxon>Datura</taxon>
    </lineage>
</organism>
<reference evidence="1 2" key="1">
    <citation type="journal article" date="2021" name="BMC Genomics">
        <title>Datura genome reveals duplications of psychoactive alkaloid biosynthetic genes and high mutation rate following tissue culture.</title>
        <authorList>
            <person name="Rajewski A."/>
            <person name="Carter-House D."/>
            <person name="Stajich J."/>
            <person name="Litt A."/>
        </authorList>
    </citation>
    <scope>NUCLEOTIDE SEQUENCE [LARGE SCALE GENOMIC DNA]</scope>
    <source>
        <strain evidence="1">AR-01</strain>
    </source>
</reference>
<sequence>MVKRVNSRAVDHEQLKPKLKIVKMRRETNEFMAEQDQNRVDLKTQEYSFRVIRDGETDLDLAIAEAKADAEAAKVGLE</sequence>
<comment type="caution">
    <text evidence="1">The sequence shown here is derived from an EMBL/GenBank/DDBJ whole genome shotgun (WGS) entry which is preliminary data.</text>
</comment>
<proteinExistence type="predicted"/>
<gene>
    <name evidence="1" type="ORF">HAX54_031529</name>
</gene>
<keyword evidence="2" id="KW-1185">Reference proteome</keyword>
<accession>A0ABS8RGQ2</accession>
<protein>
    <submittedName>
        <fullName evidence="1">Uncharacterized protein</fullName>
    </submittedName>
</protein>
<dbReference type="Proteomes" id="UP000823775">
    <property type="component" value="Unassembled WGS sequence"/>
</dbReference>
<evidence type="ECO:0000313" key="1">
    <source>
        <dbReference type="EMBL" id="MCD7446046.1"/>
    </source>
</evidence>
<dbReference type="EMBL" id="JACEIK010000004">
    <property type="protein sequence ID" value="MCD7446046.1"/>
    <property type="molecule type" value="Genomic_DNA"/>
</dbReference>